<evidence type="ECO:0000256" key="3">
    <source>
        <dbReference type="ARBA" id="ARBA00022475"/>
    </source>
</evidence>
<dbReference type="OMA" id="THERNDR"/>
<feature type="transmembrane region" description="Helical" evidence="13">
    <location>
        <begin position="306"/>
        <end position="333"/>
    </location>
</feature>
<dbReference type="EMBL" id="AAZO01003995">
    <property type="status" value="NOT_ANNOTATED_CDS"/>
    <property type="molecule type" value="Genomic_DNA"/>
</dbReference>
<dbReference type="InParanoid" id="E0VNR3"/>
<evidence type="ECO:0000313" key="17">
    <source>
        <dbReference type="Proteomes" id="UP000009046"/>
    </source>
</evidence>
<dbReference type="GO" id="GO:0050254">
    <property type="term" value="F:rhodopsin kinase activity"/>
    <property type="evidence" value="ECO:0007669"/>
    <property type="project" value="UniProtKB-EC"/>
</dbReference>
<keyword evidence="7 13" id="KW-0472">Membrane</keyword>
<dbReference type="Gene3D" id="1.20.1070.10">
    <property type="entry name" value="Rhodopsin 7-helix transmembrane proteins"/>
    <property type="match status" value="1"/>
</dbReference>
<name>E0VNR3_PEDHC</name>
<keyword evidence="5 13" id="KW-1133">Transmembrane helix</keyword>
<dbReference type="Proteomes" id="UP000009046">
    <property type="component" value="Unassembled WGS sequence"/>
</dbReference>
<evidence type="ECO:0000256" key="5">
    <source>
        <dbReference type="ARBA" id="ARBA00022989"/>
    </source>
</evidence>
<evidence type="ECO:0000313" key="15">
    <source>
        <dbReference type="EMBL" id="EEB15019.1"/>
    </source>
</evidence>
<evidence type="ECO:0000256" key="13">
    <source>
        <dbReference type="SAM" id="Phobius"/>
    </source>
</evidence>
<dbReference type="eggNOG" id="KOG3656">
    <property type="taxonomic scope" value="Eukaryota"/>
</dbReference>
<keyword evidence="17" id="KW-1185">Reference proteome</keyword>
<feature type="transmembrane region" description="Helical" evidence="13">
    <location>
        <begin position="96"/>
        <end position="117"/>
    </location>
</feature>
<dbReference type="FunFam" id="1.20.1070.10:FF:000255">
    <property type="entry name" value="Allatostatin A receptor"/>
    <property type="match status" value="1"/>
</dbReference>
<dbReference type="PANTHER" id="PTHR45695">
    <property type="entry name" value="LEUCOKININ RECEPTOR-RELATED"/>
    <property type="match status" value="1"/>
</dbReference>
<feature type="transmembrane region" description="Helical" evidence="13">
    <location>
        <begin position="133"/>
        <end position="154"/>
    </location>
</feature>
<evidence type="ECO:0000256" key="7">
    <source>
        <dbReference type="ARBA" id="ARBA00023136"/>
    </source>
</evidence>
<feature type="transmembrane region" description="Helical" evidence="13">
    <location>
        <begin position="275"/>
        <end position="294"/>
    </location>
</feature>
<keyword evidence="3" id="KW-1003">Cell membrane</keyword>
<feature type="transmembrane region" description="Helical" evidence="13">
    <location>
        <begin position="175"/>
        <end position="196"/>
    </location>
</feature>
<dbReference type="CDD" id="cd15096">
    <property type="entry name" value="7tmA_AstA_R_insect"/>
    <property type="match status" value="1"/>
</dbReference>
<dbReference type="VEuPathDB" id="VectorBase:PHUM343230"/>
<evidence type="ECO:0000256" key="4">
    <source>
        <dbReference type="ARBA" id="ARBA00022692"/>
    </source>
</evidence>
<comment type="similarity">
    <text evidence="2 12">Belongs to the G-protein coupled receptor 1 family.</text>
</comment>
<dbReference type="AlphaFoldDB" id="E0VNR3"/>
<feature type="transmembrane region" description="Helical" evidence="13">
    <location>
        <begin position="223"/>
        <end position="245"/>
    </location>
</feature>
<evidence type="ECO:0000256" key="9">
    <source>
        <dbReference type="ARBA" id="ARBA00023170"/>
    </source>
</evidence>
<reference evidence="15" key="2">
    <citation type="submission" date="2007-04" db="EMBL/GenBank/DDBJ databases">
        <title>The genome of the human body louse.</title>
        <authorList>
            <consortium name="The Human Body Louse Genome Consortium"/>
            <person name="Kirkness E."/>
            <person name="Walenz B."/>
            <person name="Hass B."/>
            <person name="Bruggner R."/>
            <person name="Strausberg R."/>
        </authorList>
    </citation>
    <scope>NUCLEOTIDE SEQUENCE</scope>
    <source>
        <strain evidence="15">USDA</strain>
    </source>
</reference>
<keyword evidence="11 12" id="KW-0807">Transducer</keyword>
<keyword evidence="15" id="KW-0808">Transferase</keyword>
<dbReference type="PRINTS" id="PR01012">
    <property type="entry name" value="NRPEPTIDEYR"/>
</dbReference>
<evidence type="ECO:0000256" key="8">
    <source>
        <dbReference type="ARBA" id="ARBA00023157"/>
    </source>
</evidence>
<organism>
    <name type="scientific">Pediculus humanus subsp. corporis</name>
    <name type="common">Body louse</name>
    <dbReference type="NCBI Taxonomy" id="121224"/>
    <lineage>
        <taxon>Eukaryota</taxon>
        <taxon>Metazoa</taxon>
        <taxon>Ecdysozoa</taxon>
        <taxon>Arthropoda</taxon>
        <taxon>Hexapoda</taxon>
        <taxon>Insecta</taxon>
        <taxon>Pterygota</taxon>
        <taxon>Neoptera</taxon>
        <taxon>Paraneoptera</taxon>
        <taxon>Psocodea</taxon>
        <taxon>Troctomorpha</taxon>
        <taxon>Phthiraptera</taxon>
        <taxon>Anoplura</taxon>
        <taxon>Pediculidae</taxon>
        <taxon>Pediculus</taxon>
    </lineage>
</organism>
<dbReference type="EnsemblMetazoa" id="PHUM343230-RA">
    <property type="protein sequence ID" value="PHUM343230-PA"/>
    <property type="gene ID" value="PHUM343230"/>
</dbReference>
<sequence>MSYNLSDDLSQYYTGNNELGLLNCDNSTTGNCSYTDSSDFYGVSSLGPEDEERLQSIIRVVVPIFFSLIFIFGLVGNLLVVIVVGANQQMRSTTNLLILNLAIADLLFTIFCVPFTACDYMSWWPFGDTWCKIVQYMIVVTAYTSVYTLVFMSFDRYLAVVHPLTSISFRTERNAVYSIIITWLVIVVLSMPVIMIHGEFRYYYQEETRVVCVFLQNDYDNMVFHVTFFATSYVIPLALICGLYLRMLIRLWTGAAPGGHVSAEGRRGRKRATRMVVVVVAIFAFCWCPIQVILLVKSLKYYQTTYATVLIQILSHLLGYMNSCVNPILYAFLSDNFRKAFRKVRKSTIIFFFFYVNNNNYLTVLISNK</sequence>
<dbReference type="GO" id="GO:0004983">
    <property type="term" value="F:neuropeptide Y receptor activity"/>
    <property type="evidence" value="ECO:0007669"/>
    <property type="project" value="InterPro"/>
</dbReference>
<dbReference type="Pfam" id="PF00001">
    <property type="entry name" value="7tm_1"/>
    <property type="match status" value="1"/>
</dbReference>
<evidence type="ECO:0000256" key="11">
    <source>
        <dbReference type="ARBA" id="ARBA00023224"/>
    </source>
</evidence>
<evidence type="ECO:0000259" key="14">
    <source>
        <dbReference type="PROSITE" id="PS50262"/>
    </source>
</evidence>
<keyword evidence="9 12" id="KW-0675">Receptor</keyword>
<proteinExistence type="inferred from homology"/>
<dbReference type="GO" id="GO:0005886">
    <property type="term" value="C:plasma membrane"/>
    <property type="evidence" value="ECO:0007669"/>
    <property type="project" value="UniProtKB-SubCell"/>
</dbReference>
<evidence type="ECO:0000256" key="12">
    <source>
        <dbReference type="RuleBase" id="RU000688"/>
    </source>
</evidence>
<evidence type="ECO:0000256" key="2">
    <source>
        <dbReference type="ARBA" id="ARBA00010663"/>
    </source>
</evidence>
<dbReference type="PANTHER" id="PTHR45695:SF23">
    <property type="entry name" value="GALANIN-LIKE G-PROTEIN COUPLED RECEPTOR NPR-9"/>
    <property type="match status" value="1"/>
</dbReference>
<comment type="subcellular location">
    <subcellularLocation>
        <location evidence="1">Cell membrane</location>
        <topology evidence="1">Multi-pass membrane protein</topology>
    </subcellularLocation>
</comment>
<keyword evidence="8" id="KW-1015">Disulfide bond</keyword>
<dbReference type="HOGENOM" id="CLU_009579_6_4_1"/>
<dbReference type="SMART" id="SM01381">
    <property type="entry name" value="7TM_GPCR_Srsx"/>
    <property type="match status" value="1"/>
</dbReference>
<dbReference type="EMBL" id="DS235346">
    <property type="protein sequence ID" value="EEB15019.1"/>
    <property type="molecule type" value="Genomic_DNA"/>
</dbReference>
<protein>
    <submittedName>
        <fullName evidence="15 16">Class A rhodopsin-like G-protein coupled receptor GPRals, putative</fullName>
        <ecNumber evidence="15">2.7.11.14</ecNumber>
    </submittedName>
</protein>
<dbReference type="CTD" id="8231866"/>
<evidence type="ECO:0000256" key="10">
    <source>
        <dbReference type="ARBA" id="ARBA00023180"/>
    </source>
</evidence>
<dbReference type="PRINTS" id="PR00237">
    <property type="entry name" value="GPCRRHODOPSN"/>
</dbReference>
<keyword evidence="6 12" id="KW-0297">G-protein coupled receptor</keyword>
<dbReference type="GeneID" id="8231866"/>
<reference evidence="16" key="3">
    <citation type="submission" date="2021-02" db="UniProtKB">
        <authorList>
            <consortium name="EnsemblMetazoa"/>
        </authorList>
    </citation>
    <scope>IDENTIFICATION</scope>
    <source>
        <strain evidence="16">USDA</strain>
    </source>
</reference>
<feature type="transmembrane region" description="Helical" evidence="13">
    <location>
        <begin position="57"/>
        <end position="84"/>
    </location>
</feature>
<dbReference type="EC" id="2.7.11.14" evidence="15"/>
<dbReference type="FunCoup" id="E0VNR3">
    <property type="interactions" value="150"/>
</dbReference>
<evidence type="ECO:0000256" key="1">
    <source>
        <dbReference type="ARBA" id="ARBA00004651"/>
    </source>
</evidence>
<dbReference type="PROSITE" id="PS00237">
    <property type="entry name" value="G_PROTEIN_RECEP_F1_1"/>
    <property type="match status" value="1"/>
</dbReference>
<feature type="domain" description="G-protein coupled receptors family 1 profile" evidence="14">
    <location>
        <begin position="76"/>
        <end position="330"/>
    </location>
</feature>
<dbReference type="STRING" id="121224.E0VNR3"/>
<evidence type="ECO:0000313" key="16">
    <source>
        <dbReference type="EnsemblMetazoa" id="PHUM343230-PA"/>
    </source>
</evidence>
<reference evidence="15" key="1">
    <citation type="submission" date="2007-04" db="EMBL/GenBank/DDBJ databases">
        <title>Annotation of Pediculus humanus corporis strain USDA.</title>
        <authorList>
            <person name="Kirkness E."/>
            <person name="Hannick L."/>
            <person name="Hass B."/>
            <person name="Bruggner R."/>
            <person name="Lawson D."/>
            <person name="Bidwell S."/>
            <person name="Joardar V."/>
            <person name="Caler E."/>
            <person name="Walenz B."/>
            <person name="Inman J."/>
            <person name="Schobel S."/>
            <person name="Galinsky K."/>
            <person name="Amedeo P."/>
            <person name="Strausberg R."/>
        </authorList>
    </citation>
    <scope>NUCLEOTIDE SEQUENCE</scope>
    <source>
        <strain evidence="15">USDA</strain>
    </source>
</reference>
<evidence type="ECO:0000256" key="6">
    <source>
        <dbReference type="ARBA" id="ARBA00023040"/>
    </source>
</evidence>
<dbReference type="InterPro" id="IPR000276">
    <property type="entry name" value="GPCR_Rhodpsn"/>
</dbReference>
<accession>E0VNR3</accession>
<dbReference type="PROSITE" id="PS50262">
    <property type="entry name" value="G_PROTEIN_RECEP_F1_2"/>
    <property type="match status" value="1"/>
</dbReference>
<gene>
    <name evidence="16" type="primary">8231866</name>
    <name evidence="15" type="ORF">Phum_PHUM343230</name>
</gene>
<dbReference type="KEGG" id="phu:Phum_PHUM343230"/>
<dbReference type="OrthoDB" id="5987936at2759"/>
<dbReference type="RefSeq" id="XP_002427757.1">
    <property type="nucleotide sequence ID" value="XM_002427712.1"/>
</dbReference>
<keyword evidence="10" id="KW-0325">Glycoprotein</keyword>
<dbReference type="InterPro" id="IPR000611">
    <property type="entry name" value="NPY_rcpt"/>
</dbReference>
<keyword evidence="4 12" id="KW-0812">Transmembrane</keyword>
<dbReference type="SUPFAM" id="SSF81321">
    <property type="entry name" value="Family A G protein-coupled receptor-like"/>
    <property type="match status" value="1"/>
</dbReference>
<dbReference type="InterPro" id="IPR017452">
    <property type="entry name" value="GPCR_Rhodpsn_7TM"/>
</dbReference>